<comment type="caution">
    <text evidence="7">The sequence shown here is derived from an EMBL/GenBank/DDBJ whole genome shotgun (WGS) entry which is preliminary data.</text>
</comment>
<feature type="transmembrane region" description="Helical" evidence="6">
    <location>
        <begin position="168"/>
        <end position="194"/>
    </location>
</feature>
<feature type="transmembrane region" description="Helical" evidence="6">
    <location>
        <begin position="125"/>
        <end position="147"/>
    </location>
</feature>
<reference evidence="8" key="1">
    <citation type="journal article" date="2019" name="Int. J. Syst. Evol. Microbiol.">
        <title>The Global Catalogue of Microorganisms (GCM) 10K type strain sequencing project: providing services to taxonomists for standard genome sequencing and annotation.</title>
        <authorList>
            <consortium name="The Broad Institute Genomics Platform"/>
            <consortium name="The Broad Institute Genome Sequencing Center for Infectious Disease"/>
            <person name="Wu L."/>
            <person name="Ma J."/>
        </authorList>
    </citation>
    <scope>NUCLEOTIDE SEQUENCE [LARGE SCALE GENOMIC DNA]</scope>
    <source>
        <strain evidence="8">KACC 12597</strain>
    </source>
</reference>
<evidence type="ECO:0000256" key="3">
    <source>
        <dbReference type="ARBA" id="ARBA00022692"/>
    </source>
</evidence>
<evidence type="ECO:0000313" key="8">
    <source>
        <dbReference type="Proteomes" id="UP001597337"/>
    </source>
</evidence>
<keyword evidence="4 6" id="KW-1133">Transmembrane helix</keyword>
<evidence type="ECO:0000256" key="2">
    <source>
        <dbReference type="ARBA" id="ARBA00022448"/>
    </source>
</evidence>
<evidence type="ECO:0000256" key="6">
    <source>
        <dbReference type="SAM" id="Phobius"/>
    </source>
</evidence>
<dbReference type="SUPFAM" id="SSF118215">
    <property type="entry name" value="Proton glutamate symport protein"/>
    <property type="match status" value="1"/>
</dbReference>
<comment type="subcellular location">
    <subcellularLocation>
        <location evidence="1">Membrane</location>
        <topology evidence="1">Multi-pass membrane protein</topology>
    </subcellularLocation>
</comment>
<dbReference type="PANTHER" id="PTHR11958">
    <property type="entry name" value="SODIUM/DICARBOXYLATE SYMPORTER-RELATED"/>
    <property type="match status" value="1"/>
</dbReference>
<keyword evidence="8" id="KW-1185">Reference proteome</keyword>
<protein>
    <submittedName>
        <fullName evidence="7">Dicarboxylate/amino acid:cation symporter</fullName>
    </submittedName>
</protein>
<name>A0ABW4YD92_9GAMM</name>
<feature type="transmembrane region" description="Helical" evidence="6">
    <location>
        <begin position="69"/>
        <end position="90"/>
    </location>
</feature>
<gene>
    <name evidence="7" type="ORF">ACFSJC_17170</name>
</gene>
<dbReference type="Proteomes" id="UP001597337">
    <property type="component" value="Unassembled WGS sequence"/>
</dbReference>
<dbReference type="Gene3D" id="1.10.3860.10">
    <property type="entry name" value="Sodium:dicarboxylate symporter"/>
    <property type="match status" value="1"/>
</dbReference>
<proteinExistence type="predicted"/>
<evidence type="ECO:0000256" key="4">
    <source>
        <dbReference type="ARBA" id="ARBA00022989"/>
    </source>
</evidence>
<organism evidence="7 8">
    <name type="scientific">Thiorhodococcus fuscus</name>
    <dbReference type="NCBI Taxonomy" id="527200"/>
    <lineage>
        <taxon>Bacteria</taxon>
        <taxon>Pseudomonadati</taxon>
        <taxon>Pseudomonadota</taxon>
        <taxon>Gammaproteobacteria</taxon>
        <taxon>Chromatiales</taxon>
        <taxon>Chromatiaceae</taxon>
        <taxon>Thiorhodococcus</taxon>
    </lineage>
</organism>
<dbReference type="EMBL" id="JBHUHX010000052">
    <property type="protein sequence ID" value="MFD2113580.1"/>
    <property type="molecule type" value="Genomic_DNA"/>
</dbReference>
<keyword evidence="3 6" id="KW-0812">Transmembrane</keyword>
<dbReference type="InterPro" id="IPR001991">
    <property type="entry name" value="Na-dicarboxylate_symporter"/>
</dbReference>
<feature type="transmembrane region" description="Helical" evidence="6">
    <location>
        <begin position="206"/>
        <end position="227"/>
    </location>
</feature>
<dbReference type="PRINTS" id="PR00173">
    <property type="entry name" value="EDTRNSPORT"/>
</dbReference>
<evidence type="ECO:0000256" key="5">
    <source>
        <dbReference type="ARBA" id="ARBA00023136"/>
    </source>
</evidence>
<dbReference type="InterPro" id="IPR036458">
    <property type="entry name" value="Na:dicarbo_symporter_sf"/>
</dbReference>
<keyword evidence="2" id="KW-0813">Transport</keyword>
<dbReference type="Pfam" id="PF00375">
    <property type="entry name" value="SDF"/>
    <property type="match status" value="1"/>
</dbReference>
<feature type="transmembrane region" description="Helical" evidence="6">
    <location>
        <begin position="297"/>
        <end position="324"/>
    </location>
</feature>
<keyword evidence="5 6" id="KW-0472">Membrane</keyword>
<feature type="transmembrane region" description="Helical" evidence="6">
    <location>
        <begin position="34"/>
        <end position="57"/>
    </location>
</feature>
<dbReference type="PANTHER" id="PTHR11958:SF63">
    <property type="entry name" value="AMINO ACID TRANSPORTER"/>
    <property type="match status" value="1"/>
</dbReference>
<feature type="transmembrane region" description="Helical" evidence="6">
    <location>
        <begin position="336"/>
        <end position="360"/>
    </location>
</feature>
<sequence>MRRLYSIPAGLLLGILLALLVPAGAPYVAWLGQIFVSLLKLLILPLILVSIYATISGSADLKQIGGRALLYYLFTSTMAASLGTLLGLTLSQDIPPGLLDLEQVPTSGAGFSLDYLIGNLIPTNLFAALAEGNVLQIVFVALVAALASRHIAESHRTTLIGGAQALDALLMQLLQGVLRGAPIGIAALVYASLAGMDWDGVFELRAFAWAVALAAGLHALAVLPALYRVRTGRSPWAFILACRAPLTTALSTASSSATYPVSKQALESAGIGERVTSFTLPLGATLNMDGSALYQSILLIFMSQLAGADLSVAQAIFIVLLTMASSAGTAGIPGGGIAMMAFMLDLLGLPQTYLALYLVVDRFFDYPITAINVWGDLIVAAVVDGDLAKLGAAQRNPGDLNTAARPSSCRKPTGCE</sequence>
<dbReference type="InterPro" id="IPR050746">
    <property type="entry name" value="DAACS"/>
</dbReference>
<evidence type="ECO:0000256" key="1">
    <source>
        <dbReference type="ARBA" id="ARBA00004141"/>
    </source>
</evidence>
<dbReference type="RefSeq" id="WP_386028424.1">
    <property type="nucleotide sequence ID" value="NZ_JBHUHX010000052.1"/>
</dbReference>
<accession>A0ABW4YD92</accession>
<evidence type="ECO:0000313" key="7">
    <source>
        <dbReference type="EMBL" id="MFD2113580.1"/>
    </source>
</evidence>